<dbReference type="EMBL" id="JAFCMP010000445">
    <property type="protein sequence ID" value="KAG5179877.1"/>
    <property type="molecule type" value="Genomic_DNA"/>
</dbReference>
<dbReference type="Gene3D" id="3.80.10.10">
    <property type="entry name" value="Ribonuclease Inhibitor"/>
    <property type="match status" value="1"/>
</dbReference>
<protein>
    <submittedName>
        <fullName evidence="2">Uncharacterized protein</fullName>
    </submittedName>
</protein>
<dbReference type="PANTHER" id="PTHR32134:SF92">
    <property type="entry name" value="FNIP REPEAT-CONTAINING PROTEIN"/>
    <property type="match status" value="1"/>
</dbReference>
<feature type="region of interest" description="Disordered" evidence="1">
    <location>
        <begin position="381"/>
        <end position="402"/>
    </location>
</feature>
<gene>
    <name evidence="2" type="ORF">JKP88DRAFT_326022</name>
</gene>
<dbReference type="InterPro" id="IPR032675">
    <property type="entry name" value="LRR_dom_sf"/>
</dbReference>
<keyword evidence="3" id="KW-1185">Reference proteome</keyword>
<dbReference type="Proteomes" id="UP000664859">
    <property type="component" value="Unassembled WGS sequence"/>
</dbReference>
<organism evidence="2 3">
    <name type="scientific">Tribonema minus</name>
    <dbReference type="NCBI Taxonomy" id="303371"/>
    <lineage>
        <taxon>Eukaryota</taxon>
        <taxon>Sar</taxon>
        <taxon>Stramenopiles</taxon>
        <taxon>Ochrophyta</taxon>
        <taxon>PX clade</taxon>
        <taxon>Xanthophyceae</taxon>
        <taxon>Tribonematales</taxon>
        <taxon>Tribonemataceae</taxon>
        <taxon>Tribonema</taxon>
    </lineage>
</organism>
<evidence type="ECO:0000313" key="2">
    <source>
        <dbReference type="EMBL" id="KAG5179877.1"/>
    </source>
</evidence>
<evidence type="ECO:0000313" key="3">
    <source>
        <dbReference type="Proteomes" id="UP000664859"/>
    </source>
</evidence>
<comment type="caution">
    <text evidence="2">The sequence shown here is derived from an EMBL/GenBank/DDBJ whole genome shotgun (WGS) entry which is preliminary data.</text>
</comment>
<reference evidence="2" key="1">
    <citation type="submission" date="2021-02" db="EMBL/GenBank/DDBJ databases">
        <title>First Annotated Genome of the Yellow-green Alga Tribonema minus.</title>
        <authorList>
            <person name="Mahan K.M."/>
        </authorList>
    </citation>
    <scope>NUCLEOTIDE SEQUENCE</scope>
    <source>
        <strain evidence="2">UTEX B ZZ1240</strain>
    </source>
</reference>
<dbReference type="AlphaFoldDB" id="A0A836CBX0"/>
<dbReference type="InterPro" id="IPR051251">
    <property type="entry name" value="STK_FNIP-Repeat"/>
</dbReference>
<dbReference type="PANTHER" id="PTHR32134">
    <property type="entry name" value="FNIP REPEAT-CONTAINING PROTEIN"/>
    <property type="match status" value="1"/>
</dbReference>
<accession>A0A836CBX0</accession>
<sequence length="402" mass="43566">MAADGEGNPQDTLMDTMTVLLQQQCLPFGVVHTSKAFCEGIAASTGVRLDAACQSDVMAALASTFVRRCIVKLHLSGHFPASLQQAQPLGWSSITSLTLHKFKGGISSLPPNLEQLCLNRTVLDAEMMHVMTTTAPASLHTLKLLRCPIACAVEELKLPTTLRTFACAQDTRGASELPCCTRAFRIRLPDGLQHLHLMLWGVLEGTPFPTSLESLHLQCCAIGNEQGNNHSQQQRDRHDGVRVPAGLRKLAVADCEFNSGFGDLPPSLITFDASRDNGANLANADHDECDEMCDGYLFNPYTWSLAPLPPGLVHLDLRDLDVYDAPLGPLPCTLQFLHMGWQFGKELGPLPPGLTHLQLGRSYNRALGPLPHTLQQLETASDGVPVNTASETAPQNRDGVKV</sequence>
<proteinExistence type="predicted"/>
<evidence type="ECO:0000256" key="1">
    <source>
        <dbReference type="SAM" id="MobiDB-lite"/>
    </source>
</evidence>
<dbReference type="SUPFAM" id="SSF52058">
    <property type="entry name" value="L domain-like"/>
    <property type="match status" value="1"/>
</dbReference>
<name>A0A836CBX0_9STRA</name>